<reference evidence="4" key="1">
    <citation type="submission" date="2018-05" db="EMBL/GenBank/DDBJ databases">
        <authorList>
            <person name="Lanie J.A."/>
            <person name="Ng W.-L."/>
            <person name="Kazmierczak K.M."/>
            <person name="Andrzejewski T.M."/>
            <person name="Davidsen T.M."/>
            <person name="Wayne K.J."/>
            <person name="Tettelin H."/>
            <person name="Glass J.I."/>
            <person name="Rusch D."/>
            <person name="Podicherti R."/>
            <person name="Tsui H.-C.T."/>
            <person name="Winkler M.E."/>
        </authorList>
    </citation>
    <scope>NUCLEOTIDE SEQUENCE</scope>
</reference>
<keyword evidence="1" id="KW-0479">Metal-binding</keyword>
<evidence type="ECO:0000313" key="4">
    <source>
        <dbReference type="EMBL" id="SVB65135.1"/>
    </source>
</evidence>
<dbReference type="SUPFAM" id="SSF50447">
    <property type="entry name" value="Translation proteins"/>
    <property type="match status" value="1"/>
</dbReference>
<dbReference type="GO" id="GO:0005524">
    <property type="term" value="F:ATP binding"/>
    <property type="evidence" value="ECO:0007669"/>
    <property type="project" value="InterPro"/>
</dbReference>
<dbReference type="AlphaFoldDB" id="A0A382FRE0"/>
<protein>
    <recommendedName>
        <fullName evidence="3">Alanyl-tRNA synthetase class IIc N-terminal domain-containing protein</fullName>
    </recommendedName>
</protein>
<dbReference type="Pfam" id="PF01411">
    <property type="entry name" value="tRNA-synt_2c"/>
    <property type="match status" value="1"/>
</dbReference>
<accession>A0A382FRE0</accession>
<name>A0A382FRE0_9ZZZZ</name>
<organism evidence="4">
    <name type="scientific">marine metagenome</name>
    <dbReference type="NCBI Taxonomy" id="408172"/>
    <lineage>
        <taxon>unclassified sequences</taxon>
        <taxon>metagenomes</taxon>
        <taxon>ecological metagenomes</taxon>
    </lineage>
</organism>
<evidence type="ECO:0000256" key="2">
    <source>
        <dbReference type="ARBA" id="ARBA00022833"/>
    </source>
</evidence>
<dbReference type="InterPro" id="IPR018163">
    <property type="entry name" value="Thr/Ala-tRNA-synth_IIc_edit"/>
</dbReference>
<dbReference type="SUPFAM" id="SSF55186">
    <property type="entry name" value="ThrRS/AlaRS common domain"/>
    <property type="match status" value="1"/>
</dbReference>
<dbReference type="InterPro" id="IPR009000">
    <property type="entry name" value="Transl_B-barrel_sf"/>
</dbReference>
<dbReference type="GO" id="GO:0004813">
    <property type="term" value="F:alanine-tRNA ligase activity"/>
    <property type="evidence" value="ECO:0007669"/>
    <property type="project" value="InterPro"/>
</dbReference>
<dbReference type="GO" id="GO:0046872">
    <property type="term" value="F:metal ion binding"/>
    <property type="evidence" value="ECO:0007669"/>
    <property type="project" value="UniProtKB-KW"/>
</dbReference>
<dbReference type="GO" id="GO:0002161">
    <property type="term" value="F:aminoacyl-tRNA deacylase activity"/>
    <property type="evidence" value="ECO:0007669"/>
    <property type="project" value="UniProtKB-ARBA"/>
</dbReference>
<evidence type="ECO:0000256" key="1">
    <source>
        <dbReference type="ARBA" id="ARBA00022723"/>
    </source>
</evidence>
<evidence type="ECO:0000259" key="3">
    <source>
        <dbReference type="Pfam" id="PF01411"/>
    </source>
</evidence>
<dbReference type="InterPro" id="IPR018164">
    <property type="entry name" value="Ala-tRNA-synth_IIc_N"/>
</dbReference>
<dbReference type="PANTHER" id="PTHR43462:SF1">
    <property type="entry name" value="ALANYL-TRNA EDITING PROTEIN AARSD1"/>
    <property type="match status" value="1"/>
</dbReference>
<sequence>MTELYFYEDCYLTELTAQVIETGENWVKLNRTLCYPLGGGQPGDTGRLIHSRGITDIVNTTKQIESADVLHHTDPGADQVQPTEGDTVTVQINWQRRYQHMRMHTAMHLLGSLIKFPVTGGQVGAVKSR</sequence>
<keyword evidence="2" id="KW-0862">Zinc</keyword>
<dbReference type="EMBL" id="UINC01051234">
    <property type="protein sequence ID" value="SVB65135.1"/>
    <property type="molecule type" value="Genomic_DNA"/>
</dbReference>
<dbReference type="GO" id="GO:0006419">
    <property type="term" value="P:alanyl-tRNA aminoacylation"/>
    <property type="evidence" value="ECO:0007669"/>
    <property type="project" value="InterPro"/>
</dbReference>
<feature type="domain" description="Alanyl-tRNA synthetase class IIc N-terminal" evidence="3">
    <location>
        <begin position="13"/>
        <end position="96"/>
    </location>
</feature>
<dbReference type="InterPro" id="IPR051335">
    <property type="entry name" value="Alanyl-tRNA_Editing_Enzymes"/>
</dbReference>
<dbReference type="PANTHER" id="PTHR43462">
    <property type="entry name" value="ALANYL-TRNA EDITING PROTEIN"/>
    <property type="match status" value="1"/>
</dbReference>
<feature type="non-terminal residue" evidence="4">
    <location>
        <position position="129"/>
    </location>
</feature>
<gene>
    <name evidence="4" type="ORF">METZ01_LOCUS217989</name>
</gene>
<dbReference type="Gene3D" id="2.40.30.130">
    <property type="match status" value="1"/>
</dbReference>
<proteinExistence type="predicted"/>